<accession>E0S4A9</accession>
<protein>
    <submittedName>
        <fullName evidence="2">Uncharacterized protein</fullName>
    </submittedName>
</protein>
<dbReference type="AlphaFoldDB" id="E0S4A9"/>
<reference evidence="2 3" key="1">
    <citation type="journal article" date="2010" name="PLoS ONE">
        <title>The glycobiome of the rumen bacterium Butyrivibrio proteoclasticus B316(T) highlights adaptation to a polysaccharide-rich environment.</title>
        <authorList>
            <person name="Kelly W.J."/>
            <person name="Leahy S.C."/>
            <person name="Altermann E."/>
            <person name="Yeoman C.J."/>
            <person name="Dunne J.C."/>
            <person name="Kong Z."/>
            <person name="Pacheco D.M."/>
            <person name="Li D."/>
            <person name="Noel S.J."/>
            <person name="Moon C.D."/>
            <person name="Cookson A.L."/>
            <person name="Attwood G.T."/>
        </authorList>
    </citation>
    <scope>NUCLEOTIDE SEQUENCE [LARGE SCALE GENOMIC DNA]</scope>
    <source>
        <strain evidence="3">ATCC 51982 / DSM 14932 / B316</strain>
        <plasmid evidence="3">Plasmid pCY360</plasmid>
    </source>
</reference>
<feature type="compositionally biased region" description="Polar residues" evidence="1">
    <location>
        <begin position="173"/>
        <end position="205"/>
    </location>
</feature>
<dbReference type="Proteomes" id="UP000001299">
    <property type="component" value="Plasmid pCY360"/>
</dbReference>
<organism evidence="2 3">
    <name type="scientific">Butyrivibrio proteoclasticus (strain ATCC 51982 / DSM 14932 / B316)</name>
    <name type="common">Clostridium proteoclasticum</name>
    <dbReference type="NCBI Taxonomy" id="515622"/>
    <lineage>
        <taxon>Bacteria</taxon>
        <taxon>Bacillati</taxon>
        <taxon>Bacillota</taxon>
        <taxon>Clostridia</taxon>
        <taxon>Lachnospirales</taxon>
        <taxon>Lachnospiraceae</taxon>
        <taxon>Butyrivibrio</taxon>
    </lineage>
</organism>
<dbReference type="KEGG" id="bpb:bpr_II304"/>
<sequence>MKINAMVTVGQVRVNDKGVSIQCNEARKNQNTGKYETINSFWANCHKDAEEFAKSLVIPEEGKKPLVTIEGYMTGLGKKQADGTYSEKGYFDVYSITPYAANANQQNNGQVNNQTQNNVGTQMQQTNTQQDNMQVNNMQMNNQQVSNQQMTQNAGMQQGNMQMTQQNNAGQNPFNQQSQGGFGTFNPNGNADNGNSVSPFPTPSTQQMNNMQMNNQQVNQNTGASNTTSANPTGNPFLDL</sequence>
<dbReference type="HOGENOM" id="CLU_1154724_0_0_9"/>
<evidence type="ECO:0000313" key="2">
    <source>
        <dbReference type="EMBL" id="ADL36241.1"/>
    </source>
</evidence>
<evidence type="ECO:0000313" key="3">
    <source>
        <dbReference type="Proteomes" id="UP000001299"/>
    </source>
</evidence>
<name>E0S4A9_BUTPB</name>
<gene>
    <name evidence="2" type="ordered locus">bpr_II304</name>
</gene>
<geneLocation type="plasmid" evidence="2 3">
    <name>pCY360</name>
</geneLocation>
<keyword evidence="3" id="KW-1185">Reference proteome</keyword>
<feature type="compositionally biased region" description="Polar residues" evidence="1">
    <location>
        <begin position="222"/>
        <end position="234"/>
    </location>
</feature>
<feature type="compositionally biased region" description="Low complexity" evidence="1">
    <location>
        <begin position="206"/>
        <end position="221"/>
    </location>
</feature>
<keyword evidence="2" id="KW-0614">Plasmid</keyword>
<feature type="region of interest" description="Disordered" evidence="1">
    <location>
        <begin position="164"/>
        <end position="240"/>
    </location>
</feature>
<dbReference type="RefSeq" id="WP_013282890.1">
    <property type="nucleotide sequence ID" value="NC_014389.1"/>
</dbReference>
<dbReference type="EMBL" id="CP001812">
    <property type="protein sequence ID" value="ADL36241.1"/>
    <property type="molecule type" value="Genomic_DNA"/>
</dbReference>
<evidence type="ECO:0000256" key="1">
    <source>
        <dbReference type="SAM" id="MobiDB-lite"/>
    </source>
</evidence>
<proteinExistence type="predicted"/>